<proteinExistence type="predicted"/>
<dbReference type="EMBL" id="GBRH01221217">
    <property type="protein sequence ID" value="JAD76678.1"/>
    <property type="molecule type" value="Transcribed_RNA"/>
</dbReference>
<organism evidence="1">
    <name type="scientific">Arundo donax</name>
    <name type="common">Giant reed</name>
    <name type="synonym">Donax arundinaceus</name>
    <dbReference type="NCBI Taxonomy" id="35708"/>
    <lineage>
        <taxon>Eukaryota</taxon>
        <taxon>Viridiplantae</taxon>
        <taxon>Streptophyta</taxon>
        <taxon>Embryophyta</taxon>
        <taxon>Tracheophyta</taxon>
        <taxon>Spermatophyta</taxon>
        <taxon>Magnoliopsida</taxon>
        <taxon>Liliopsida</taxon>
        <taxon>Poales</taxon>
        <taxon>Poaceae</taxon>
        <taxon>PACMAD clade</taxon>
        <taxon>Arundinoideae</taxon>
        <taxon>Arundineae</taxon>
        <taxon>Arundo</taxon>
    </lineage>
</organism>
<dbReference type="AlphaFoldDB" id="A0A0A9CQH6"/>
<accession>A0A0A9CQH6</accession>
<sequence>MVVVSMMNLRIEVPSVITLIVPFTAFPSDASFCCRFCREAFPFWFSFDGGFLTGPFRSLSKQIST</sequence>
<evidence type="ECO:0000313" key="1">
    <source>
        <dbReference type="EMBL" id="JAD76678.1"/>
    </source>
</evidence>
<reference evidence="1" key="2">
    <citation type="journal article" date="2015" name="Data Brief">
        <title>Shoot transcriptome of the giant reed, Arundo donax.</title>
        <authorList>
            <person name="Barrero R.A."/>
            <person name="Guerrero F.D."/>
            <person name="Moolhuijzen P."/>
            <person name="Goolsby J.A."/>
            <person name="Tidwell J."/>
            <person name="Bellgard S.E."/>
            <person name="Bellgard M.I."/>
        </authorList>
    </citation>
    <scope>NUCLEOTIDE SEQUENCE</scope>
    <source>
        <tissue evidence="1">Shoot tissue taken approximately 20 cm above the soil surface</tissue>
    </source>
</reference>
<protein>
    <submittedName>
        <fullName evidence="1">Uncharacterized protein</fullName>
    </submittedName>
</protein>
<name>A0A0A9CQH6_ARUDO</name>
<reference evidence="1" key="1">
    <citation type="submission" date="2014-09" db="EMBL/GenBank/DDBJ databases">
        <authorList>
            <person name="Magalhaes I.L.F."/>
            <person name="Oliveira U."/>
            <person name="Santos F.R."/>
            <person name="Vidigal T.H.D.A."/>
            <person name="Brescovit A.D."/>
            <person name="Santos A.J."/>
        </authorList>
    </citation>
    <scope>NUCLEOTIDE SEQUENCE</scope>
    <source>
        <tissue evidence="1">Shoot tissue taken approximately 20 cm above the soil surface</tissue>
    </source>
</reference>